<dbReference type="SUPFAM" id="SSF55486">
    <property type="entry name" value="Metalloproteases ('zincins'), catalytic domain"/>
    <property type="match status" value="1"/>
</dbReference>
<dbReference type="CDD" id="cd12952">
    <property type="entry name" value="MMP_ACEL2062"/>
    <property type="match status" value="1"/>
</dbReference>
<accession>A0ABS7RMP1</accession>
<dbReference type="Proteomes" id="UP000754710">
    <property type="component" value="Unassembled WGS sequence"/>
</dbReference>
<gene>
    <name evidence="1" type="ORF">K1X13_10880</name>
</gene>
<sequence>MVEVDPERFEAMVRVALDGLPAELGELMSNVAVTVEHNEGPAGLLGLYRGVPLTRRTTAYAGVLPDRITIYRRAICAVCHSDRDVVEQVRRTVVHEVGHHFGIDDARLRELGW</sequence>
<dbReference type="Pfam" id="PF06262">
    <property type="entry name" value="Zincin_1"/>
    <property type="match status" value="1"/>
</dbReference>
<evidence type="ECO:0000313" key="1">
    <source>
        <dbReference type="EMBL" id="MBY9075323.1"/>
    </source>
</evidence>
<name>A0ABS7RMP1_9ACTN</name>
<dbReference type="EMBL" id="JAIEZQ010000002">
    <property type="protein sequence ID" value="MBY9075323.1"/>
    <property type="molecule type" value="Genomic_DNA"/>
</dbReference>
<protein>
    <submittedName>
        <fullName evidence="1">Metallopeptidase family protein</fullName>
    </submittedName>
</protein>
<dbReference type="InterPro" id="IPR038555">
    <property type="entry name" value="Zincin_1_sf"/>
</dbReference>
<organism evidence="1 2">
    <name type="scientific">Nocardioides jiangsuensis</name>
    <dbReference type="NCBI Taxonomy" id="2866161"/>
    <lineage>
        <taxon>Bacteria</taxon>
        <taxon>Bacillati</taxon>
        <taxon>Actinomycetota</taxon>
        <taxon>Actinomycetes</taxon>
        <taxon>Propionibacteriales</taxon>
        <taxon>Nocardioidaceae</taxon>
        <taxon>Nocardioides</taxon>
    </lineage>
</organism>
<dbReference type="Gene3D" id="3.30.2010.20">
    <property type="match status" value="1"/>
</dbReference>
<dbReference type="InterPro" id="IPR010428">
    <property type="entry name" value="Zincin_1"/>
</dbReference>
<proteinExistence type="predicted"/>
<evidence type="ECO:0000313" key="2">
    <source>
        <dbReference type="Proteomes" id="UP000754710"/>
    </source>
</evidence>
<keyword evidence="2" id="KW-1185">Reference proteome</keyword>
<comment type="caution">
    <text evidence="1">The sequence shown here is derived from an EMBL/GenBank/DDBJ whole genome shotgun (WGS) entry which is preliminary data.</text>
</comment>
<reference evidence="1 2" key="1">
    <citation type="submission" date="2021-08" db="EMBL/GenBank/DDBJ databases">
        <title>Nocardioides bacterium WL0053 sp. nov., isolated from the sediment.</title>
        <authorList>
            <person name="Wang L."/>
            <person name="Zhang D."/>
            <person name="Zhang A."/>
        </authorList>
    </citation>
    <scope>NUCLEOTIDE SEQUENCE [LARGE SCALE GENOMIC DNA]</scope>
    <source>
        <strain evidence="1 2">WL0053</strain>
    </source>
</reference>
<dbReference type="RefSeq" id="WP_221025087.1">
    <property type="nucleotide sequence ID" value="NZ_JAIEZQ010000002.1"/>
</dbReference>